<keyword evidence="3 7" id="KW-0067">ATP-binding</keyword>
<dbReference type="PROSITE" id="PS51456">
    <property type="entry name" value="MYOSIN_MOTOR"/>
    <property type="match status" value="1"/>
</dbReference>
<dbReference type="Pfam" id="PF00063">
    <property type="entry name" value="Myosin_head"/>
    <property type="match status" value="1"/>
</dbReference>
<proteinExistence type="inferred from homology"/>
<dbReference type="Gene3D" id="3.40.850.10">
    <property type="entry name" value="Kinesin motor domain"/>
    <property type="match status" value="1"/>
</dbReference>
<organism evidence="9 10">
    <name type="scientific">Rotaria magnacalcarata</name>
    <dbReference type="NCBI Taxonomy" id="392030"/>
    <lineage>
        <taxon>Eukaryota</taxon>
        <taxon>Metazoa</taxon>
        <taxon>Spiralia</taxon>
        <taxon>Gnathifera</taxon>
        <taxon>Rotifera</taxon>
        <taxon>Eurotatoria</taxon>
        <taxon>Bdelloidea</taxon>
        <taxon>Philodinida</taxon>
        <taxon>Philodinidae</taxon>
        <taxon>Rotaria</taxon>
    </lineage>
</organism>
<evidence type="ECO:0000259" key="8">
    <source>
        <dbReference type="PROSITE" id="PS51456"/>
    </source>
</evidence>
<accession>A0A8S3HDI7</accession>
<comment type="caution">
    <text evidence="7">Lacks conserved residue(s) required for the propagation of feature annotation.</text>
</comment>
<evidence type="ECO:0000256" key="7">
    <source>
        <dbReference type="PROSITE-ProRule" id="PRU00782"/>
    </source>
</evidence>
<gene>
    <name evidence="9" type="ORF">SMN809_LOCUS68869</name>
</gene>
<keyword evidence="5 7" id="KW-0505">Motor protein</keyword>
<dbReference type="GO" id="GO:0003779">
    <property type="term" value="F:actin binding"/>
    <property type="evidence" value="ECO:0007669"/>
    <property type="project" value="UniProtKB-KW"/>
</dbReference>
<dbReference type="InterPro" id="IPR027417">
    <property type="entry name" value="P-loop_NTPase"/>
</dbReference>
<comment type="caution">
    <text evidence="9">The sequence shown here is derived from an EMBL/GenBank/DDBJ whole genome shotgun (WGS) entry which is preliminary data.</text>
</comment>
<dbReference type="GO" id="GO:0016459">
    <property type="term" value="C:myosin complex"/>
    <property type="evidence" value="ECO:0007669"/>
    <property type="project" value="UniProtKB-KW"/>
</dbReference>
<protein>
    <recommendedName>
        <fullName evidence="8">Myosin motor domain-containing protein</fullName>
    </recommendedName>
</protein>
<comment type="similarity">
    <text evidence="1 7">Belongs to the TRAFAC class myosin-kinesin ATPase superfamily. Myosin family.</text>
</comment>
<reference evidence="9" key="1">
    <citation type="submission" date="2021-02" db="EMBL/GenBank/DDBJ databases">
        <authorList>
            <person name="Nowell W R."/>
        </authorList>
    </citation>
    <scope>NUCLEOTIDE SEQUENCE</scope>
</reference>
<dbReference type="SMART" id="SM00242">
    <property type="entry name" value="MYSc"/>
    <property type="match status" value="1"/>
</dbReference>
<dbReference type="InterPro" id="IPR001609">
    <property type="entry name" value="Myosin_head_motor_dom-like"/>
</dbReference>
<feature type="domain" description="Myosin motor" evidence="8">
    <location>
        <begin position="65"/>
        <end position="284"/>
    </location>
</feature>
<keyword evidence="2 7" id="KW-0547">Nucleotide-binding</keyword>
<evidence type="ECO:0000256" key="3">
    <source>
        <dbReference type="ARBA" id="ARBA00022840"/>
    </source>
</evidence>
<dbReference type="PANTHER" id="PTHR22692">
    <property type="entry name" value="MYOSIN VII, XV"/>
    <property type="match status" value="1"/>
</dbReference>
<name>A0A8S3HDI7_9BILA</name>
<evidence type="ECO:0000256" key="1">
    <source>
        <dbReference type="ARBA" id="ARBA00008314"/>
    </source>
</evidence>
<sequence length="284" mass="32599">LFFFFLLKGDYVWVDLRTGSEFNVEIGARVVATQAGQIILVDDNDEELHFPIQTKFRPMHISSVEGVHDMILLGDLKESAILHNLHMRYKEDNIYTYTGSILVAVNPYKLLDIYNMDYIRQYSNKKIGELSPHIFAIGDNAYWSMQRYQHDQCIIISGESGSGKTESTKLILQFLAATSGQHSWIEQQILDANPILEAFGNAKTVRNDNSSRFGKYIDIHFDKRGAIEGAKIEQYLLEKSRIVSQARDERNYHVFYCMLAGMSKEEKQTLDLTTASDYVYLNQV</sequence>
<dbReference type="Pfam" id="PF24123">
    <property type="entry name" value="Myosin_VII_N"/>
    <property type="match status" value="1"/>
</dbReference>
<dbReference type="SUPFAM" id="SSF52540">
    <property type="entry name" value="P-loop containing nucleoside triphosphate hydrolases"/>
    <property type="match status" value="1"/>
</dbReference>
<evidence type="ECO:0000313" key="9">
    <source>
        <dbReference type="EMBL" id="CAF5180755.1"/>
    </source>
</evidence>
<dbReference type="EMBL" id="CAJOBI010318275">
    <property type="protein sequence ID" value="CAF5180755.1"/>
    <property type="molecule type" value="Genomic_DNA"/>
</dbReference>
<dbReference type="FunFam" id="1.10.10.820:FF:000001">
    <property type="entry name" value="Myosin heavy chain"/>
    <property type="match status" value="1"/>
</dbReference>
<evidence type="ECO:0000313" key="10">
    <source>
        <dbReference type="Proteomes" id="UP000676336"/>
    </source>
</evidence>
<evidence type="ECO:0000256" key="2">
    <source>
        <dbReference type="ARBA" id="ARBA00022741"/>
    </source>
</evidence>
<dbReference type="InterPro" id="IPR057130">
    <property type="entry name" value="Myosin_VII_N"/>
</dbReference>
<feature type="binding site" evidence="7">
    <location>
        <begin position="158"/>
        <end position="165"/>
    </location>
    <ligand>
        <name>ATP</name>
        <dbReference type="ChEBI" id="CHEBI:30616"/>
    </ligand>
</feature>
<dbReference type="InterPro" id="IPR051567">
    <property type="entry name" value="Unconventional_Myosin_ATPase"/>
</dbReference>
<evidence type="ECO:0000256" key="5">
    <source>
        <dbReference type="ARBA" id="ARBA00023175"/>
    </source>
</evidence>
<evidence type="ECO:0000256" key="6">
    <source>
        <dbReference type="ARBA" id="ARBA00023203"/>
    </source>
</evidence>
<dbReference type="InterPro" id="IPR036961">
    <property type="entry name" value="Kinesin_motor_dom_sf"/>
</dbReference>
<dbReference type="PANTHER" id="PTHR22692:SF33">
    <property type="entry name" value="MYOSIN"/>
    <property type="match status" value="1"/>
</dbReference>
<dbReference type="GO" id="GO:0003774">
    <property type="term" value="F:cytoskeletal motor activity"/>
    <property type="evidence" value="ECO:0007669"/>
    <property type="project" value="UniProtKB-UniRule"/>
</dbReference>
<evidence type="ECO:0000256" key="4">
    <source>
        <dbReference type="ARBA" id="ARBA00023123"/>
    </source>
</evidence>
<dbReference type="PRINTS" id="PR00193">
    <property type="entry name" value="MYOSINHEAVY"/>
</dbReference>
<keyword evidence="6 7" id="KW-0009">Actin-binding</keyword>
<feature type="non-terminal residue" evidence="9">
    <location>
        <position position="1"/>
    </location>
</feature>
<dbReference type="AlphaFoldDB" id="A0A8S3HDI7"/>
<dbReference type="Proteomes" id="UP000676336">
    <property type="component" value="Unassembled WGS sequence"/>
</dbReference>
<keyword evidence="4 7" id="KW-0518">Myosin</keyword>
<dbReference type="GO" id="GO:0005524">
    <property type="term" value="F:ATP binding"/>
    <property type="evidence" value="ECO:0007669"/>
    <property type="project" value="UniProtKB-UniRule"/>
</dbReference>